<proteinExistence type="inferred from homology"/>
<keyword evidence="3" id="KW-0238">DNA-binding</keyword>
<evidence type="ECO:0000259" key="5">
    <source>
        <dbReference type="PROSITE" id="PS50931"/>
    </source>
</evidence>
<dbReference type="Proteomes" id="UP000199379">
    <property type="component" value="Unassembled WGS sequence"/>
</dbReference>
<dbReference type="PRINTS" id="PR00039">
    <property type="entry name" value="HTHLYSR"/>
</dbReference>
<dbReference type="PANTHER" id="PTHR30579:SF7">
    <property type="entry name" value="HTH-TYPE TRANSCRIPTIONAL REGULATOR LRHA-RELATED"/>
    <property type="match status" value="1"/>
</dbReference>
<name>A0A1H6ZYI2_9RHOB</name>
<comment type="similarity">
    <text evidence="1">Belongs to the LysR transcriptional regulatory family.</text>
</comment>
<keyword evidence="7" id="KW-1185">Reference proteome</keyword>
<evidence type="ECO:0000313" key="7">
    <source>
        <dbReference type="Proteomes" id="UP000199379"/>
    </source>
</evidence>
<feature type="domain" description="HTH lysR-type" evidence="5">
    <location>
        <begin position="5"/>
        <end position="62"/>
    </location>
</feature>
<dbReference type="FunFam" id="1.10.10.10:FF:000001">
    <property type="entry name" value="LysR family transcriptional regulator"/>
    <property type="match status" value="1"/>
</dbReference>
<dbReference type="InterPro" id="IPR036388">
    <property type="entry name" value="WH-like_DNA-bd_sf"/>
</dbReference>
<protein>
    <submittedName>
        <fullName evidence="6">Transcriptional regulator, LysR family</fullName>
    </submittedName>
</protein>
<dbReference type="Pfam" id="PF03466">
    <property type="entry name" value="LysR_substrate"/>
    <property type="match status" value="1"/>
</dbReference>
<organism evidence="6 7">
    <name type="scientific">Cribrihabitans marinus</name>
    <dbReference type="NCBI Taxonomy" id="1227549"/>
    <lineage>
        <taxon>Bacteria</taxon>
        <taxon>Pseudomonadati</taxon>
        <taxon>Pseudomonadota</taxon>
        <taxon>Alphaproteobacteria</taxon>
        <taxon>Rhodobacterales</taxon>
        <taxon>Paracoccaceae</taxon>
        <taxon>Cribrihabitans</taxon>
    </lineage>
</organism>
<evidence type="ECO:0000256" key="4">
    <source>
        <dbReference type="ARBA" id="ARBA00023163"/>
    </source>
</evidence>
<dbReference type="SUPFAM" id="SSF53850">
    <property type="entry name" value="Periplasmic binding protein-like II"/>
    <property type="match status" value="1"/>
</dbReference>
<dbReference type="Pfam" id="PF00126">
    <property type="entry name" value="HTH_1"/>
    <property type="match status" value="1"/>
</dbReference>
<dbReference type="InterPro" id="IPR000847">
    <property type="entry name" value="LysR_HTH_N"/>
</dbReference>
<sequence>MIRNLDITTLRSFLAVAEQGGVTRAAAVLNLTQSAVSMQLKRLEEVLGIALLDRSNRRIGLTGAGEQLLSYARRIVALNDEVVGRLTDDVYEGELILGVPHDLIYPVIPQVLQQFNRAFPRVKIQLLSSFTTRLHEIFERGEADAILTTEAELRPGGQTLAEVPLRWYGAAGGSAWKQRPLRLAYSRNCAFRPQVIRHLEEAGLDWEMAVDSDSDRSVEAVVSADLAVFALLEGHAVPGSEPLPAGHGLPDLNVQKINLHVRDGSGDDVLGELVAMLQAGFCRFGAPRLASAPAAG</sequence>
<dbReference type="AlphaFoldDB" id="A0A1H6ZYI2"/>
<evidence type="ECO:0000313" key="6">
    <source>
        <dbReference type="EMBL" id="SEJ58411.1"/>
    </source>
</evidence>
<dbReference type="PANTHER" id="PTHR30579">
    <property type="entry name" value="TRANSCRIPTIONAL REGULATOR"/>
    <property type="match status" value="1"/>
</dbReference>
<dbReference type="STRING" id="1227549.SAMN05444007_105299"/>
<dbReference type="GO" id="GO:0003677">
    <property type="term" value="F:DNA binding"/>
    <property type="evidence" value="ECO:0007669"/>
    <property type="project" value="UniProtKB-KW"/>
</dbReference>
<dbReference type="Gene3D" id="3.40.190.10">
    <property type="entry name" value="Periplasmic binding protein-like II"/>
    <property type="match status" value="2"/>
</dbReference>
<dbReference type="PROSITE" id="PS50931">
    <property type="entry name" value="HTH_LYSR"/>
    <property type="match status" value="1"/>
</dbReference>
<dbReference type="InterPro" id="IPR005119">
    <property type="entry name" value="LysR_subst-bd"/>
</dbReference>
<evidence type="ECO:0000256" key="1">
    <source>
        <dbReference type="ARBA" id="ARBA00009437"/>
    </source>
</evidence>
<evidence type="ECO:0000256" key="2">
    <source>
        <dbReference type="ARBA" id="ARBA00023015"/>
    </source>
</evidence>
<evidence type="ECO:0000256" key="3">
    <source>
        <dbReference type="ARBA" id="ARBA00023125"/>
    </source>
</evidence>
<dbReference type="EMBL" id="FNYD01000005">
    <property type="protein sequence ID" value="SEJ58411.1"/>
    <property type="molecule type" value="Genomic_DNA"/>
</dbReference>
<dbReference type="SUPFAM" id="SSF46785">
    <property type="entry name" value="Winged helix' DNA-binding domain"/>
    <property type="match status" value="1"/>
</dbReference>
<dbReference type="GO" id="GO:0003700">
    <property type="term" value="F:DNA-binding transcription factor activity"/>
    <property type="evidence" value="ECO:0007669"/>
    <property type="project" value="InterPro"/>
</dbReference>
<keyword evidence="2" id="KW-0805">Transcription regulation</keyword>
<dbReference type="RefSeq" id="WP_177175436.1">
    <property type="nucleotide sequence ID" value="NZ_BMGV01000005.1"/>
</dbReference>
<dbReference type="InterPro" id="IPR036390">
    <property type="entry name" value="WH_DNA-bd_sf"/>
</dbReference>
<keyword evidence="4" id="KW-0804">Transcription</keyword>
<dbReference type="Gene3D" id="1.10.10.10">
    <property type="entry name" value="Winged helix-like DNA-binding domain superfamily/Winged helix DNA-binding domain"/>
    <property type="match status" value="1"/>
</dbReference>
<dbReference type="InterPro" id="IPR050176">
    <property type="entry name" value="LTTR"/>
</dbReference>
<reference evidence="6 7" key="1">
    <citation type="submission" date="2016-10" db="EMBL/GenBank/DDBJ databases">
        <authorList>
            <person name="de Groot N.N."/>
        </authorList>
    </citation>
    <scope>NUCLEOTIDE SEQUENCE [LARGE SCALE GENOMIC DNA]</scope>
    <source>
        <strain evidence="6 7">DSM 29340</strain>
    </source>
</reference>
<accession>A0A1H6ZYI2</accession>
<gene>
    <name evidence="6" type="ORF">SAMN05444007_105299</name>
</gene>